<dbReference type="Gene3D" id="3.60.21.10">
    <property type="match status" value="1"/>
</dbReference>
<reference evidence="5 6" key="1">
    <citation type="submission" date="2019-01" db="EMBL/GenBank/DDBJ databases">
        <authorList>
            <person name="Zhang S."/>
        </authorList>
    </citation>
    <scope>NUCLEOTIDE SEQUENCE [LARGE SCALE GENOMIC DNA]</scope>
    <source>
        <strain evidence="5 6">1626</strain>
    </source>
</reference>
<dbReference type="CDD" id="cd00063">
    <property type="entry name" value="FN3"/>
    <property type="match status" value="1"/>
</dbReference>
<dbReference type="InterPro" id="IPR015914">
    <property type="entry name" value="PAPs_N"/>
</dbReference>
<dbReference type="AlphaFoldDB" id="A0A4Z1RMA4"/>
<evidence type="ECO:0000259" key="4">
    <source>
        <dbReference type="Pfam" id="PF16656"/>
    </source>
</evidence>
<protein>
    <submittedName>
        <fullName evidence="5">Metallophosphoesterase family protein</fullName>
    </submittedName>
</protein>
<dbReference type="SUPFAM" id="SSF56300">
    <property type="entry name" value="Metallo-dependent phosphatases"/>
    <property type="match status" value="1"/>
</dbReference>
<feature type="chain" id="PRO_5021405312" evidence="2">
    <location>
        <begin position="22"/>
        <end position="463"/>
    </location>
</feature>
<dbReference type="InterPro" id="IPR039331">
    <property type="entry name" value="PAPs-like"/>
</dbReference>
<evidence type="ECO:0000256" key="1">
    <source>
        <dbReference type="ARBA" id="ARBA00022729"/>
    </source>
</evidence>
<dbReference type="InterPro" id="IPR008963">
    <property type="entry name" value="Purple_acid_Pase-like_N"/>
</dbReference>
<dbReference type="PANTHER" id="PTHR22953">
    <property type="entry name" value="ACID PHOSPHATASE RELATED"/>
    <property type="match status" value="1"/>
</dbReference>
<accession>A0A4Z1RMA4</accession>
<dbReference type="EMBL" id="SPUH01000001">
    <property type="protein sequence ID" value="TKS55239.1"/>
    <property type="molecule type" value="Genomic_DNA"/>
</dbReference>
<comment type="caution">
    <text evidence="5">The sequence shown here is derived from an EMBL/GenBank/DDBJ whole genome shotgun (WGS) entry which is preliminary data.</text>
</comment>
<dbReference type="SUPFAM" id="SSF49363">
    <property type="entry name" value="Purple acid phosphatase, N-terminal domain"/>
    <property type="match status" value="1"/>
</dbReference>
<evidence type="ECO:0000256" key="2">
    <source>
        <dbReference type="SAM" id="SignalP"/>
    </source>
</evidence>
<gene>
    <name evidence="5" type="ORF">E4582_01850</name>
</gene>
<feature type="domain" description="Purple acid phosphatase N-terminal" evidence="4">
    <location>
        <begin position="51"/>
        <end position="147"/>
    </location>
</feature>
<evidence type="ECO:0000313" key="5">
    <source>
        <dbReference type="EMBL" id="TKS55239.1"/>
    </source>
</evidence>
<dbReference type="InterPro" id="IPR003961">
    <property type="entry name" value="FN3_dom"/>
</dbReference>
<dbReference type="Pfam" id="PF00149">
    <property type="entry name" value="Metallophos"/>
    <property type="match status" value="1"/>
</dbReference>
<sequence>MPRAPRLLLAALFALPLTAGAHDAFGPGIHTLEPNTLVPAGDLRYAPAARPDRIVASPSADPAYGFQVSWRTATGVDAPRLELVVAGDAPAVGEPRRLAARSTVFTTENGVGSQHQVAVDGLEPDTLYAFRVQGGNGWWSPWRQLRTAAAPGTPLEFLYFGDTQNKNASHGSRVLLEALRHAPRARLAVFAGDLVSGGDGEDDNEWGEWADIVAPVAATMLVAPVTGNHEYFEEFEDTPQERRVLGPHWRHMFALPDNGAAGTERTTYWFDMHDARFVVLDGTSALDLGTAAAQAAWLDGVLAGNPRVWSIVVVHQPMYSPREGRDNALLREHLMPVLERHSVDLVLQGHDHTYGRRAGDDGAATPQYVVSVAGAKQYRLSQEARDTMAPVGEDTQLLQVVRIDGDTLRYEARTVTGRLYDAFSLVGDGRGARRLVEHTEGRIEPRDCGRDATLKGRADRCWE</sequence>
<name>A0A4Z1RMA4_9GAMM</name>
<feature type="domain" description="Calcineurin-like phosphoesterase" evidence="3">
    <location>
        <begin position="157"/>
        <end position="354"/>
    </location>
</feature>
<evidence type="ECO:0000259" key="3">
    <source>
        <dbReference type="Pfam" id="PF00149"/>
    </source>
</evidence>
<dbReference type="PANTHER" id="PTHR22953:SF153">
    <property type="entry name" value="PURPLE ACID PHOSPHATASE"/>
    <property type="match status" value="1"/>
</dbReference>
<evidence type="ECO:0000313" key="6">
    <source>
        <dbReference type="Proteomes" id="UP000298681"/>
    </source>
</evidence>
<organism evidence="5 6">
    <name type="scientific">Luteimonas yindakuii</name>
    <dbReference type="NCBI Taxonomy" id="2565782"/>
    <lineage>
        <taxon>Bacteria</taxon>
        <taxon>Pseudomonadati</taxon>
        <taxon>Pseudomonadota</taxon>
        <taxon>Gammaproteobacteria</taxon>
        <taxon>Lysobacterales</taxon>
        <taxon>Lysobacteraceae</taxon>
        <taxon>Luteimonas</taxon>
    </lineage>
</organism>
<keyword evidence="1 2" id="KW-0732">Signal</keyword>
<feature type="signal peptide" evidence="2">
    <location>
        <begin position="1"/>
        <end position="21"/>
    </location>
</feature>
<dbReference type="Gene3D" id="2.60.40.380">
    <property type="entry name" value="Purple acid phosphatase-like, N-terminal"/>
    <property type="match status" value="1"/>
</dbReference>
<dbReference type="InterPro" id="IPR029052">
    <property type="entry name" value="Metallo-depent_PP-like"/>
</dbReference>
<dbReference type="Pfam" id="PF16656">
    <property type="entry name" value="Pur_ac_phosph_N"/>
    <property type="match status" value="1"/>
</dbReference>
<dbReference type="Proteomes" id="UP000298681">
    <property type="component" value="Unassembled WGS sequence"/>
</dbReference>
<dbReference type="GO" id="GO:0003993">
    <property type="term" value="F:acid phosphatase activity"/>
    <property type="evidence" value="ECO:0007669"/>
    <property type="project" value="InterPro"/>
</dbReference>
<keyword evidence="6" id="KW-1185">Reference proteome</keyword>
<dbReference type="InterPro" id="IPR004843">
    <property type="entry name" value="Calcineurin-like_PHP"/>
</dbReference>
<dbReference type="GO" id="GO:0046872">
    <property type="term" value="F:metal ion binding"/>
    <property type="evidence" value="ECO:0007669"/>
    <property type="project" value="InterPro"/>
</dbReference>
<proteinExistence type="predicted"/>